<dbReference type="PANTHER" id="PTHR33747:SF1">
    <property type="entry name" value="ADENYLATE CYCLASE-ASSOCIATED CAP C-TERMINAL DOMAIN-CONTAINING PROTEIN"/>
    <property type="match status" value="1"/>
</dbReference>
<dbReference type="InterPro" id="IPR048469">
    <property type="entry name" value="YchJ-like_M"/>
</dbReference>
<proteinExistence type="predicted"/>
<organism evidence="2 3">
    <name type="scientific">Candidatus Microbacterium stercoravium</name>
    <dbReference type="NCBI Taxonomy" id="2838697"/>
    <lineage>
        <taxon>Bacteria</taxon>
        <taxon>Bacillati</taxon>
        <taxon>Actinomycetota</taxon>
        <taxon>Actinomycetes</taxon>
        <taxon>Micrococcales</taxon>
        <taxon>Microbacteriaceae</taxon>
        <taxon>Microbacterium</taxon>
    </lineage>
</organism>
<sequence>MKTCPCGNGPYETCCGPLHRGERDAATAEELMRSRYSAFVKRDPFYLARTWHPRTRPDDVSADPALTWTGLEIMASTDDTVDFVARYEDPSGPGALREHSRFARRAGRWVYVDGDVD</sequence>
<reference evidence="2" key="1">
    <citation type="journal article" date="2021" name="PeerJ">
        <title>Extensive microbial diversity within the chicken gut microbiome revealed by metagenomics and culture.</title>
        <authorList>
            <person name="Gilroy R."/>
            <person name="Ravi A."/>
            <person name="Getino M."/>
            <person name="Pursley I."/>
            <person name="Horton D.L."/>
            <person name="Alikhan N.F."/>
            <person name="Baker D."/>
            <person name="Gharbi K."/>
            <person name="Hall N."/>
            <person name="Watson M."/>
            <person name="Adriaenssens E.M."/>
            <person name="Foster-Nyarko E."/>
            <person name="Jarju S."/>
            <person name="Secka A."/>
            <person name="Antonio M."/>
            <person name="Oren A."/>
            <person name="Chaudhuri R.R."/>
            <person name="La Ragione R."/>
            <person name="Hildebrand F."/>
            <person name="Pallen M.J."/>
        </authorList>
    </citation>
    <scope>NUCLEOTIDE SEQUENCE</scope>
    <source>
        <strain evidence="2">ChiHjej8B7-3636</strain>
    </source>
</reference>
<reference evidence="2" key="2">
    <citation type="submission" date="2021-04" db="EMBL/GenBank/DDBJ databases">
        <authorList>
            <person name="Gilroy R."/>
        </authorList>
    </citation>
    <scope>NUCLEOTIDE SEQUENCE</scope>
    <source>
        <strain evidence="2">ChiHjej8B7-3636</strain>
    </source>
</reference>
<dbReference type="AlphaFoldDB" id="A0A9D2H2C3"/>
<dbReference type="PANTHER" id="PTHR33747">
    <property type="entry name" value="UPF0225 PROTEIN SCO1677"/>
    <property type="match status" value="1"/>
</dbReference>
<protein>
    <submittedName>
        <fullName evidence="2">Zinc chelation protein SecC</fullName>
    </submittedName>
</protein>
<dbReference type="Pfam" id="PF17775">
    <property type="entry name" value="YchJ_M-like"/>
    <property type="match status" value="1"/>
</dbReference>
<dbReference type="Gene3D" id="3.10.450.50">
    <property type="match status" value="1"/>
</dbReference>
<feature type="domain" description="YchJ-like middle NTF2-like" evidence="1">
    <location>
        <begin position="27"/>
        <end position="114"/>
    </location>
</feature>
<accession>A0A9D2H2C3</accession>
<dbReference type="InterPro" id="IPR032710">
    <property type="entry name" value="NTF2-like_dom_sf"/>
</dbReference>
<evidence type="ECO:0000313" key="3">
    <source>
        <dbReference type="Proteomes" id="UP000824220"/>
    </source>
</evidence>
<name>A0A9D2H2C3_9MICO</name>
<gene>
    <name evidence="2" type="ORF">H9800_00545</name>
</gene>
<dbReference type="SUPFAM" id="SSF54427">
    <property type="entry name" value="NTF2-like"/>
    <property type="match status" value="1"/>
</dbReference>
<dbReference type="EMBL" id="DXAM01000009">
    <property type="protein sequence ID" value="HJA03337.1"/>
    <property type="molecule type" value="Genomic_DNA"/>
</dbReference>
<evidence type="ECO:0000313" key="2">
    <source>
        <dbReference type="EMBL" id="HJA03337.1"/>
    </source>
</evidence>
<comment type="caution">
    <text evidence="2">The sequence shown here is derived from an EMBL/GenBank/DDBJ whole genome shotgun (WGS) entry which is preliminary data.</text>
</comment>
<dbReference type="Proteomes" id="UP000824220">
    <property type="component" value="Unassembled WGS sequence"/>
</dbReference>
<evidence type="ECO:0000259" key="1">
    <source>
        <dbReference type="Pfam" id="PF17775"/>
    </source>
</evidence>